<dbReference type="AlphaFoldDB" id="A0A139WZG1"/>
<keyword evidence="2" id="KW-1185">Reference proteome</keyword>
<organism evidence="1 2">
    <name type="scientific">Scytonema hofmannii PCC 7110</name>
    <dbReference type="NCBI Taxonomy" id="128403"/>
    <lineage>
        <taxon>Bacteria</taxon>
        <taxon>Bacillati</taxon>
        <taxon>Cyanobacteriota</taxon>
        <taxon>Cyanophyceae</taxon>
        <taxon>Nostocales</taxon>
        <taxon>Scytonemataceae</taxon>
        <taxon>Scytonema</taxon>
    </lineage>
</organism>
<protein>
    <submittedName>
        <fullName evidence="1">Uncharacterized protein</fullName>
    </submittedName>
</protein>
<proteinExistence type="predicted"/>
<name>A0A139WZG1_9CYAN</name>
<evidence type="ECO:0000313" key="1">
    <source>
        <dbReference type="EMBL" id="KYC37845.1"/>
    </source>
</evidence>
<dbReference type="RefSeq" id="WP_017743169.1">
    <property type="nucleotide sequence ID" value="NZ_KQ976354.1"/>
</dbReference>
<accession>A0A139WZG1</accession>
<comment type="caution">
    <text evidence="1">The sequence shown here is derived from an EMBL/GenBank/DDBJ whole genome shotgun (WGS) entry which is preliminary data.</text>
</comment>
<gene>
    <name evidence="1" type="ORF">WA1_04880</name>
</gene>
<reference evidence="1 2" key="1">
    <citation type="journal article" date="2013" name="Genome Biol. Evol.">
        <title>Genomes of Stigonematalean cyanobacteria (subsection V) and the evolution of oxygenic photosynthesis from prokaryotes to plastids.</title>
        <authorList>
            <person name="Dagan T."/>
            <person name="Roettger M."/>
            <person name="Stucken K."/>
            <person name="Landan G."/>
            <person name="Koch R."/>
            <person name="Major P."/>
            <person name="Gould S.B."/>
            <person name="Goremykin V.V."/>
            <person name="Rippka R."/>
            <person name="Tandeau de Marsac N."/>
            <person name="Gugger M."/>
            <person name="Lockhart P.J."/>
            <person name="Allen J.F."/>
            <person name="Brune I."/>
            <person name="Maus I."/>
            <person name="Puhler A."/>
            <person name="Martin W.F."/>
        </authorList>
    </citation>
    <scope>NUCLEOTIDE SEQUENCE [LARGE SCALE GENOMIC DNA]</scope>
    <source>
        <strain evidence="1 2">PCC 7110</strain>
    </source>
</reference>
<sequence>MTNQTLNITGLTPEQIEQIKAIIEAFHAKNQLIRNQNSKEEQSSYTNHDEDVNMNDLFFTSEILVPFDRSKLYGQRT</sequence>
<dbReference type="STRING" id="128403.WA1_04880"/>
<dbReference type="OrthoDB" id="464872at2"/>
<dbReference type="Proteomes" id="UP000076925">
    <property type="component" value="Unassembled WGS sequence"/>
</dbReference>
<dbReference type="EMBL" id="ANNX02000045">
    <property type="protein sequence ID" value="KYC37845.1"/>
    <property type="molecule type" value="Genomic_DNA"/>
</dbReference>
<evidence type="ECO:0000313" key="2">
    <source>
        <dbReference type="Proteomes" id="UP000076925"/>
    </source>
</evidence>